<proteinExistence type="predicted"/>
<accession>A0ABN8GRT0</accession>
<keyword evidence="1" id="KW-0472">Membrane</keyword>
<evidence type="ECO:0000256" key="1">
    <source>
        <dbReference type="SAM" id="Phobius"/>
    </source>
</evidence>
<keyword evidence="1" id="KW-0812">Transmembrane</keyword>
<dbReference type="EMBL" id="CAKMMF010000023">
    <property type="protein sequence ID" value="CAH1214850.1"/>
    <property type="molecule type" value="Genomic_DNA"/>
</dbReference>
<dbReference type="Proteomes" id="UP000838686">
    <property type="component" value="Unassembled WGS sequence"/>
</dbReference>
<gene>
    <name evidence="2" type="ORF">PAECIP111893_03857</name>
</gene>
<keyword evidence="1" id="KW-1133">Transmembrane helix</keyword>
<keyword evidence="3" id="KW-1185">Reference proteome</keyword>
<evidence type="ECO:0000313" key="3">
    <source>
        <dbReference type="Proteomes" id="UP000838686"/>
    </source>
</evidence>
<evidence type="ECO:0000313" key="2">
    <source>
        <dbReference type="EMBL" id="CAH1214850.1"/>
    </source>
</evidence>
<feature type="transmembrane region" description="Helical" evidence="1">
    <location>
        <begin position="229"/>
        <end position="249"/>
    </location>
</feature>
<name>A0ABN8GRT0_9BACL</name>
<reference evidence="2" key="1">
    <citation type="submission" date="2022-01" db="EMBL/GenBank/DDBJ databases">
        <authorList>
            <person name="Criscuolo A."/>
        </authorList>
    </citation>
    <scope>NUCLEOTIDE SEQUENCE</scope>
    <source>
        <strain evidence="2">CIP111893</strain>
    </source>
</reference>
<sequence length="277" mass="31270">MMEAMYMELDIILLNFKEKLNTVSYYEFEYRIVLNGPGYGEVEYRTTNRDKLIKKVCETMMHKEDSNGSRLVQVQSRVAKRYGAEIDGILVFLVENLPDDDFIAFFATRTIQDCIAFKYNCQGSEAPLSEFNGKGEADIVNDMIKVEKEIIKAAHAFEYIKDTNTSGKSMKQTVINKPFGDRQLAAVAAFICAAIGFVYACYAFYKGQFTSNTIETIGFPGYSCNIDSTILSVIALFCSLIVLFAGLLYKKVKAQKKLKENPGRGNANLSERERRLP</sequence>
<comment type="caution">
    <text evidence="2">The sequence shown here is derived from an EMBL/GenBank/DDBJ whole genome shotgun (WGS) entry which is preliminary data.</text>
</comment>
<feature type="transmembrane region" description="Helical" evidence="1">
    <location>
        <begin position="184"/>
        <end position="205"/>
    </location>
</feature>
<protein>
    <submittedName>
        <fullName evidence="2">Uncharacterized protein</fullName>
    </submittedName>
</protein>
<organism evidence="2 3">
    <name type="scientific">Paenibacillus plantiphilus</name>
    <dbReference type="NCBI Taxonomy" id="2905650"/>
    <lineage>
        <taxon>Bacteria</taxon>
        <taxon>Bacillati</taxon>
        <taxon>Bacillota</taxon>
        <taxon>Bacilli</taxon>
        <taxon>Bacillales</taxon>
        <taxon>Paenibacillaceae</taxon>
        <taxon>Paenibacillus</taxon>
    </lineage>
</organism>